<dbReference type="Pfam" id="PF20256">
    <property type="entry name" value="MoCoBD_2"/>
    <property type="match status" value="1"/>
</dbReference>
<reference evidence="4" key="1">
    <citation type="submission" date="2018-05" db="EMBL/GenBank/DDBJ databases">
        <authorList>
            <person name="Lanie J.A."/>
            <person name="Ng W.-L."/>
            <person name="Kazmierczak K.M."/>
            <person name="Andrzejewski T.M."/>
            <person name="Davidsen T.M."/>
            <person name="Wayne K.J."/>
            <person name="Tettelin H."/>
            <person name="Glass J.I."/>
            <person name="Rusch D."/>
            <person name="Podicherti R."/>
            <person name="Tsui H.-C.T."/>
            <person name="Winkler M.E."/>
        </authorList>
    </citation>
    <scope>NUCLEOTIDE SEQUENCE</scope>
</reference>
<evidence type="ECO:0000256" key="1">
    <source>
        <dbReference type="ARBA" id="ARBA00022505"/>
    </source>
</evidence>
<dbReference type="GO" id="GO:0005506">
    <property type="term" value="F:iron ion binding"/>
    <property type="evidence" value="ECO:0007669"/>
    <property type="project" value="InterPro"/>
</dbReference>
<keyword evidence="2" id="KW-0560">Oxidoreductase</keyword>
<accession>A0A381WAM2</accession>
<evidence type="ECO:0000259" key="3">
    <source>
        <dbReference type="SMART" id="SM01008"/>
    </source>
</evidence>
<dbReference type="InterPro" id="IPR046867">
    <property type="entry name" value="AldOxase/xan_DH_MoCoBD2"/>
</dbReference>
<dbReference type="InterPro" id="IPR036856">
    <property type="entry name" value="Ald_Oxase/Xan_DH_a/b_sf"/>
</dbReference>
<dbReference type="InterPro" id="IPR037165">
    <property type="entry name" value="AldOxase/xan_DH_Mopterin-bd_sf"/>
</dbReference>
<dbReference type="SUPFAM" id="SSF54665">
    <property type="entry name" value="CO dehydrogenase molybdoprotein N-domain-like"/>
    <property type="match status" value="1"/>
</dbReference>
<dbReference type="Gene3D" id="3.30.365.10">
    <property type="entry name" value="Aldehyde oxidase/xanthine dehydrogenase, molybdopterin binding domain"/>
    <property type="match status" value="4"/>
</dbReference>
<dbReference type="Pfam" id="PF02738">
    <property type="entry name" value="MoCoBD_1"/>
    <property type="match status" value="1"/>
</dbReference>
<feature type="non-terminal residue" evidence="4">
    <location>
        <position position="592"/>
    </location>
</feature>
<dbReference type="InterPro" id="IPR000674">
    <property type="entry name" value="Ald_Oxase/Xan_DH_a/b"/>
</dbReference>
<dbReference type="GO" id="GO:0016491">
    <property type="term" value="F:oxidoreductase activity"/>
    <property type="evidence" value="ECO:0007669"/>
    <property type="project" value="UniProtKB-KW"/>
</dbReference>
<dbReference type="Gene3D" id="3.90.1170.50">
    <property type="entry name" value="Aldehyde oxidase/xanthine dehydrogenase, a/b hammerhead"/>
    <property type="match status" value="1"/>
</dbReference>
<name>A0A381WAM2_9ZZZZ</name>
<dbReference type="Pfam" id="PF01315">
    <property type="entry name" value="Ald_Xan_dh_C"/>
    <property type="match status" value="1"/>
</dbReference>
<feature type="domain" description="Aldehyde oxidase/xanthine dehydrogenase a/b hammerhead" evidence="3">
    <location>
        <begin position="26"/>
        <end position="142"/>
    </location>
</feature>
<sequence>MTTTTSDNYSVIGKRPVRHDGVDKVTGKALYGADMNLPGMLYGKMLRSPHAHARIKSIDISKALQHPGIKAIATSHDLAPLPDKNAEVGEDLYANMKYVRDRILASDKVLFKGHPIAALAASSLHEAEELLSLIEVEYEILEPVTDVEAAMEENAPVLHDSIASFSLGDNTFESPNIASHDQYELGDISKGFSEADHTLTLEREFRTKTVHQGYIEPQNGTAWWRADGFVTVWCSSQGHFGIRDATATVLGLPVSKVNVVPMEIGGGFGGKLPCYLEPVAALLSKKCGSPVKMFMTRAEVIEATGPTCGSYVKAKIGITNKGKITAAKAELYFEAGAFPGSPVGGATACMLSPYNIENLKLDGYDVVDNKPKTTAYRAPGAPLGALVIETVLDELSEIIGMDPIELRLLNAAQEGTRRADGVVNNKIGMIETAEAVRSHPHYTSKKGEDGNKLRGRGVALGFWRNNTGPASCVAVVTPAGTVNLTEGSVDIGGSRTAIAQQLAEVLNIPVEDVNPQIGDTDSIGYTSVTGGSGVAFKSGWAAYEAAQHIKSQLIGRAAVVWDTDENQIDYADGFAAHKSDPELKLSFQEIAA</sequence>
<evidence type="ECO:0000256" key="2">
    <source>
        <dbReference type="ARBA" id="ARBA00023002"/>
    </source>
</evidence>
<dbReference type="AlphaFoldDB" id="A0A381WAM2"/>
<dbReference type="EMBL" id="UINC01011195">
    <property type="protein sequence ID" value="SVA49524.1"/>
    <property type="molecule type" value="Genomic_DNA"/>
</dbReference>
<proteinExistence type="predicted"/>
<protein>
    <recommendedName>
        <fullName evidence="3">Aldehyde oxidase/xanthine dehydrogenase a/b hammerhead domain-containing protein</fullName>
    </recommendedName>
</protein>
<organism evidence="4">
    <name type="scientific">marine metagenome</name>
    <dbReference type="NCBI Taxonomy" id="408172"/>
    <lineage>
        <taxon>unclassified sequences</taxon>
        <taxon>metagenomes</taxon>
        <taxon>ecological metagenomes</taxon>
    </lineage>
</organism>
<dbReference type="PANTHER" id="PTHR11908">
    <property type="entry name" value="XANTHINE DEHYDROGENASE"/>
    <property type="match status" value="1"/>
</dbReference>
<gene>
    <name evidence="4" type="ORF">METZ01_LOCUS102378</name>
</gene>
<dbReference type="SUPFAM" id="SSF56003">
    <property type="entry name" value="Molybdenum cofactor-binding domain"/>
    <property type="match status" value="1"/>
</dbReference>
<dbReference type="PANTHER" id="PTHR11908:SF132">
    <property type="entry name" value="ALDEHYDE OXIDASE 1-RELATED"/>
    <property type="match status" value="1"/>
</dbReference>
<dbReference type="InterPro" id="IPR008274">
    <property type="entry name" value="AldOxase/xan_DH_MoCoBD1"/>
</dbReference>
<keyword evidence="1" id="KW-0500">Molybdenum</keyword>
<dbReference type="SMART" id="SM01008">
    <property type="entry name" value="Ald_Xan_dh_C"/>
    <property type="match status" value="1"/>
</dbReference>
<evidence type="ECO:0000313" key="4">
    <source>
        <dbReference type="EMBL" id="SVA49524.1"/>
    </source>
</evidence>
<dbReference type="InterPro" id="IPR016208">
    <property type="entry name" value="Ald_Oxase/xanthine_DH-like"/>
</dbReference>